<sequence>MKRPRSGNEEAQILTPIRHAGPMLTEETSAAANENAPSPEYLSPRSDGRLAGLDRRLSHALSLQLQHGVDITSLDSRLQSQSSQLGDIAATTNQFSNMSTGMEKLQKKVSSNRAKISAFKEKVNTLGLEERVVEIDRQQLKMIAVEALQTDLRNQIDAQLNDLVHAAVSQIDLGDCVQAAVSRIDIGGHVQDAVSRIPLDNLIQGAVSRVMVDENIPRRLEAIEQQLKNQRHPRFSSPPRLSQHRQQVAPSTPAQNPSHKTREELIIRTMAEKIEKLEAELGKAKAVGPLATPSRTTQHQPGGSLFSPIKLEDSS</sequence>
<protein>
    <submittedName>
        <fullName evidence="2">Uncharacterized protein</fullName>
    </submittedName>
</protein>
<dbReference type="Proteomes" id="UP001172155">
    <property type="component" value="Unassembled WGS sequence"/>
</dbReference>
<organism evidence="2 3">
    <name type="scientific">Schizothecium vesticola</name>
    <dbReference type="NCBI Taxonomy" id="314040"/>
    <lineage>
        <taxon>Eukaryota</taxon>
        <taxon>Fungi</taxon>
        <taxon>Dikarya</taxon>
        <taxon>Ascomycota</taxon>
        <taxon>Pezizomycotina</taxon>
        <taxon>Sordariomycetes</taxon>
        <taxon>Sordariomycetidae</taxon>
        <taxon>Sordariales</taxon>
        <taxon>Schizotheciaceae</taxon>
        <taxon>Schizothecium</taxon>
    </lineage>
</organism>
<feature type="region of interest" description="Disordered" evidence="1">
    <location>
        <begin position="286"/>
        <end position="315"/>
    </location>
</feature>
<reference evidence="2" key="1">
    <citation type="submission" date="2023-06" db="EMBL/GenBank/DDBJ databases">
        <title>Genome-scale phylogeny and comparative genomics of the fungal order Sordariales.</title>
        <authorList>
            <consortium name="Lawrence Berkeley National Laboratory"/>
            <person name="Hensen N."/>
            <person name="Bonometti L."/>
            <person name="Westerberg I."/>
            <person name="Brannstrom I.O."/>
            <person name="Guillou S."/>
            <person name="Cros-Aarteil S."/>
            <person name="Calhoun S."/>
            <person name="Haridas S."/>
            <person name="Kuo A."/>
            <person name="Mondo S."/>
            <person name="Pangilinan J."/>
            <person name="Riley R."/>
            <person name="LaButti K."/>
            <person name="Andreopoulos B."/>
            <person name="Lipzen A."/>
            <person name="Chen C."/>
            <person name="Yanf M."/>
            <person name="Daum C."/>
            <person name="Ng V."/>
            <person name="Clum A."/>
            <person name="Steindorff A."/>
            <person name="Ohm R."/>
            <person name="Martin F."/>
            <person name="Silar P."/>
            <person name="Natvig D."/>
            <person name="Lalanne C."/>
            <person name="Gautier V."/>
            <person name="Ament-velasquez S.L."/>
            <person name="Kruys A."/>
            <person name="Hutchinson M.I."/>
            <person name="Powell A.J."/>
            <person name="Barry K."/>
            <person name="Miller A.N."/>
            <person name="Grigoriev I.V."/>
            <person name="Debuchy R."/>
            <person name="Gladieux P."/>
            <person name="Thoren M.H."/>
            <person name="Johannesson H."/>
        </authorList>
    </citation>
    <scope>NUCLEOTIDE SEQUENCE</scope>
    <source>
        <strain evidence="2">SMH3187-1</strain>
    </source>
</reference>
<dbReference type="EMBL" id="JAUKUD010000003">
    <property type="protein sequence ID" value="KAK0750016.1"/>
    <property type="molecule type" value="Genomic_DNA"/>
</dbReference>
<keyword evidence="3" id="KW-1185">Reference proteome</keyword>
<evidence type="ECO:0000256" key="1">
    <source>
        <dbReference type="SAM" id="MobiDB-lite"/>
    </source>
</evidence>
<dbReference type="AlphaFoldDB" id="A0AA40K8M9"/>
<accession>A0AA40K8M9</accession>
<evidence type="ECO:0000313" key="3">
    <source>
        <dbReference type="Proteomes" id="UP001172155"/>
    </source>
</evidence>
<feature type="compositionally biased region" description="Polar residues" evidence="1">
    <location>
        <begin position="244"/>
        <end position="258"/>
    </location>
</feature>
<comment type="caution">
    <text evidence="2">The sequence shown here is derived from an EMBL/GenBank/DDBJ whole genome shotgun (WGS) entry which is preliminary data.</text>
</comment>
<feature type="region of interest" description="Disordered" evidence="1">
    <location>
        <begin position="1"/>
        <end position="47"/>
    </location>
</feature>
<evidence type="ECO:0000313" key="2">
    <source>
        <dbReference type="EMBL" id="KAK0750016.1"/>
    </source>
</evidence>
<feature type="compositionally biased region" description="Low complexity" evidence="1">
    <location>
        <begin position="25"/>
        <end position="40"/>
    </location>
</feature>
<gene>
    <name evidence="2" type="ORF">B0T18DRAFT_389508</name>
</gene>
<feature type="region of interest" description="Disordered" evidence="1">
    <location>
        <begin position="227"/>
        <end position="262"/>
    </location>
</feature>
<name>A0AA40K8M9_9PEZI</name>
<proteinExistence type="predicted"/>